<keyword evidence="2" id="KW-1185">Reference proteome</keyword>
<organism evidence="1 2">
    <name type="scientific">Striga asiatica</name>
    <name type="common">Asiatic witchweed</name>
    <name type="synonym">Buchnera asiatica</name>
    <dbReference type="NCBI Taxonomy" id="4170"/>
    <lineage>
        <taxon>Eukaryota</taxon>
        <taxon>Viridiplantae</taxon>
        <taxon>Streptophyta</taxon>
        <taxon>Embryophyta</taxon>
        <taxon>Tracheophyta</taxon>
        <taxon>Spermatophyta</taxon>
        <taxon>Magnoliopsida</taxon>
        <taxon>eudicotyledons</taxon>
        <taxon>Gunneridae</taxon>
        <taxon>Pentapetalae</taxon>
        <taxon>asterids</taxon>
        <taxon>lamiids</taxon>
        <taxon>Lamiales</taxon>
        <taxon>Orobanchaceae</taxon>
        <taxon>Buchnereae</taxon>
        <taxon>Striga</taxon>
    </lineage>
</organism>
<dbReference type="Proteomes" id="UP000325081">
    <property type="component" value="Unassembled WGS sequence"/>
</dbReference>
<accession>A0A5A7QFL9</accession>
<name>A0A5A7QFL9_STRAF</name>
<evidence type="ECO:0000313" key="1">
    <source>
        <dbReference type="EMBL" id="GER43726.1"/>
    </source>
</evidence>
<proteinExistence type="predicted"/>
<dbReference type="OrthoDB" id="10585657at2759"/>
<sequence length="113" mass="11807">MAATVYTYALNFVVSSDAAASTSAMTFVAGSDTAKSKPSVVISTWLNVAHASIGVRDWGLSMDKSEPLRCKDMTSLVDPTSFPAMKTAGTGPLQPILARAFSISVPSNSWSSS</sequence>
<protein>
    <submittedName>
        <fullName evidence="1">N-acetyl-gamma-glutamyl-phosphate reductase</fullName>
    </submittedName>
</protein>
<dbReference type="EMBL" id="BKCP01006737">
    <property type="protein sequence ID" value="GER43726.1"/>
    <property type="molecule type" value="Genomic_DNA"/>
</dbReference>
<gene>
    <name evidence="1" type="ORF">STAS_20599</name>
</gene>
<comment type="caution">
    <text evidence="1">The sequence shown here is derived from an EMBL/GenBank/DDBJ whole genome shotgun (WGS) entry which is preliminary data.</text>
</comment>
<dbReference type="AlphaFoldDB" id="A0A5A7QFL9"/>
<reference evidence="2" key="1">
    <citation type="journal article" date="2019" name="Curr. Biol.">
        <title>Genome Sequence of Striga asiatica Provides Insight into the Evolution of Plant Parasitism.</title>
        <authorList>
            <person name="Yoshida S."/>
            <person name="Kim S."/>
            <person name="Wafula E.K."/>
            <person name="Tanskanen J."/>
            <person name="Kim Y.M."/>
            <person name="Honaas L."/>
            <person name="Yang Z."/>
            <person name="Spallek T."/>
            <person name="Conn C.E."/>
            <person name="Ichihashi Y."/>
            <person name="Cheong K."/>
            <person name="Cui S."/>
            <person name="Der J.P."/>
            <person name="Gundlach H."/>
            <person name="Jiao Y."/>
            <person name="Hori C."/>
            <person name="Ishida J.K."/>
            <person name="Kasahara H."/>
            <person name="Kiba T."/>
            <person name="Kim M.S."/>
            <person name="Koo N."/>
            <person name="Laohavisit A."/>
            <person name="Lee Y.H."/>
            <person name="Lumba S."/>
            <person name="McCourt P."/>
            <person name="Mortimer J.C."/>
            <person name="Mutuku J.M."/>
            <person name="Nomura T."/>
            <person name="Sasaki-Sekimoto Y."/>
            <person name="Seto Y."/>
            <person name="Wang Y."/>
            <person name="Wakatake T."/>
            <person name="Sakakibara H."/>
            <person name="Demura T."/>
            <person name="Yamaguchi S."/>
            <person name="Yoneyama K."/>
            <person name="Manabe R.I."/>
            <person name="Nelson D.C."/>
            <person name="Schulman A.H."/>
            <person name="Timko M.P."/>
            <person name="dePamphilis C.W."/>
            <person name="Choi D."/>
            <person name="Shirasu K."/>
        </authorList>
    </citation>
    <scope>NUCLEOTIDE SEQUENCE [LARGE SCALE GENOMIC DNA]</scope>
    <source>
        <strain evidence="2">cv. UVA1</strain>
    </source>
</reference>
<evidence type="ECO:0000313" key="2">
    <source>
        <dbReference type="Proteomes" id="UP000325081"/>
    </source>
</evidence>